<keyword evidence="2" id="KW-0732">Signal</keyword>
<feature type="compositionally biased region" description="Low complexity" evidence="1">
    <location>
        <begin position="218"/>
        <end position="232"/>
    </location>
</feature>
<protein>
    <recommendedName>
        <fullName evidence="3">Putative auto-transporter adhesin head GIN domain-containing protein</fullName>
    </recommendedName>
</protein>
<organism evidence="4 5">
    <name type="scientific">Archangium violaceum Cb vi76</name>
    <dbReference type="NCBI Taxonomy" id="1406225"/>
    <lineage>
        <taxon>Bacteria</taxon>
        <taxon>Pseudomonadati</taxon>
        <taxon>Myxococcota</taxon>
        <taxon>Myxococcia</taxon>
        <taxon>Myxococcales</taxon>
        <taxon>Cystobacterineae</taxon>
        <taxon>Archangiaceae</taxon>
        <taxon>Archangium</taxon>
    </lineage>
</organism>
<evidence type="ECO:0000256" key="1">
    <source>
        <dbReference type="SAM" id="MobiDB-lite"/>
    </source>
</evidence>
<dbReference type="Gene3D" id="2.160.20.120">
    <property type="match status" value="1"/>
</dbReference>
<evidence type="ECO:0000313" key="5">
    <source>
        <dbReference type="Proteomes" id="UP000028547"/>
    </source>
</evidence>
<feature type="region of interest" description="Disordered" evidence="1">
    <location>
        <begin position="187"/>
        <end position="232"/>
    </location>
</feature>
<accession>A0A084SQI8</accession>
<dbReference type="AlphaFoldDB" id="A0A084SQI8"/>
<dbReference type="RefSeq" id="WP_043401331.1">
    <property type="nucleotide sequence ID" value="NZ_JPMI01000178.1"/>
</dbReference>
<name>A0A084SQI8_9BACT</name>
<gene>
    <name evidence="4" type="ORF">Q664_26785</name>
</gene>
<feature type="chain" id="PRO_5001781631" description="Putative auto-transporter adhesin head GIN domain-containing protein" evidence="2">
    <location>
        <begin position="21"/>
        <end position="232"/>
    </location>
</feature>
<feature type="signal peptide" evidence="2">
    <location>
        <begin position="1"/>
        <end position="20"/>
    </location>
</feature>
<dbReference type="Proteomes" id="UP000028547">
    <property type="component" value="Unassembled WGS sequence"/>
</dbReference>
<feature type="compositionally biased region" description="Polar residues" evidence="1">
    <location>
        <begin position="198"/>
        <end position="208"/>
    </location>
</feature>
<dbReference type="InterPro" id="IPR021255">
    <property type="entry name" value="DUF2807"/>
</dbReference>
<evidence type="ECO:0000256" key="2">
    <source>
        <dbReference type="SAM" id="SignalP"/>
    </source>
</evidence>
<evidence type="ECO:0000313" key="4">
    <source>
        <dbReference type="EMBL" id="KFA90723.1"/>
    </source>
</evidence>
<evidence type="ECO:0000259" key="3">
    <source>
        <dbReference type="Pfam" id="PF10988"/>
    </source>
</evidence>
<dbReference type="EMBL" id="JPMI01000178">
    <property type="protein sequence ID" value="KFA90723.1"/>
    <property type="molecule type" value="Genomic_DNA"/>
</dbReference>
<sequence length="232" mass="23699">MQLRSLLLPVALLASTSAFAQDAARAGQIEVPDFRGVAVSHGIHAEVKPGPKSVRLEGNKDDLARVKLEVKDGVLTTQVEKGSSFFNKGLKNVRLYVTSPRVESVAASGGAEVDAEATRVDSFVVAASGGSEVELTQVDSKNVQAAASGGSELSLEGSTGELKIAGSGGSVIEAGKLRLESLHVTASGGTRVEASPERSIQGNLSGGSTVKAGKKPASVQVNSSGGSQVQYE</sequence>
<comment type="caution">
    <text evidence="4">The sequence shown here is derived from an EMBL/GenBank/DDBJ whole genome shotgun (WGS) entry which is preliminary data.</text>
</comment>
<reference evidence="4 5" key="1">
    <citation type="submission" date="2014-07" db="EMBL/GenBank/DDBJ databases">
        <title>Draft Genome Sequence of Gephyronic Acid Producer, Cystobacter violaceus Strain Cb vi76.</title>
        <authorList>
            <person name="Stevens D.C."/>
            <person name="Young J."/>
            <person name="Carmichael R."/>
            <person name="Tan J."/>
            <person name="Taylor R.E."/>
        </authorList>
    </citation>
    <scope>NUCLEOTIDE SEQUENCE [LARGE SCALE GENOMIC DNA]</scope>
    <source>
        <strain evidence="4 5">Cb vi76</strain>
    </source>
</reference>
<proteinExistence type="predicted"/>
<dbReference type="Pfam" id="PF10988">
    <property type="entry name" value="DUF2807"/>
    <property type="match status" value="1"/>
</dbReference>
<feature type="domain" description="Putative auto-transporter adhesin head GIN" evidence="3">
    <location>
        <begin position="33"/>
        <end position="215"/>
    </location>
</feature>